<evidence type="ECO:0000313" key="4">
    <source>
        <dbReference type="EMBL" id="MBS2098890.1"/>
    </source>
</evidence>
<feature type="coiled-coil region" evidence="1">
    <location>
        <begin position="213"/>
        <end position="250"/>
    </location>
</feature>
<keyword evidence="5" id="KW-1185">Reference proteome</keyword>
<feature type="compositionally biased region" description="Basic and acidic residues" evidence="2">
    <location>
        <begin position="358"/>
        <end position="377"/>
    </location>
</feature>
<comment type="caution">
    <text evidence="4">The sequence shown here is derived from an EMBL/GenBank/DDBJ whole genome shotgun (WGS) entry which is preliminary data.</text>
</comment>
<evidence type="ECO:0000256" key="2">
    <source>
        <dbReference type="SAM" id="MobiDB-lite"/>
    </source>
</evidence>
<feature type="compositionally biased region" description="Low complexity" evidence="2">
    <location>
        <begin position="436"/>
        <end position="471"/>
    </location>
</feature>
<organism evidence="4 5">
    <name type="scientific">Carboxylicivirga linearis</name>
    <dbReference type="NCBI Taxonomy" id="1628157"/>
    <lineage>
        <taxon>Bacteria</taxon>
        <taxon>Pseudomonadati</taxon>
        <taxon>Bacteroidota</taxon>
        <taxon>Bacteroidia</taxon>
        <taxon>Marinilabiliales</taxon>
        <taxon>Marinilabiliaceae</taxon>
        <taxon>Carboxylicivirga</taxon>
    </lineage>
</organism>
<feature type="compositionally biased region" description="Basic and acidic residues" evidence="2">
    <location>
        <begin position="385"/>
        <end position="397"/>
    </location>
</feature>
<name>A0ABS5JVF1_9BACT</name>
<protein>
    <submittedName>
        <fullName evidence="4">DUF3300 domain-containing protein</fullName>
    </submittedName>
</protein>
<keyword evidence="3" id="KW-1133">Transmembrane helix</keyword>
<evidence type="ECO:0000256" key="3">
    <source>
        <dbReference type="SAM" id="Phobius"/>
    </source>
</evidence>
<feature type="region of interest" description="Disordered" evidence="2">
    <location>
        <begin position="358"/>
        <end position="515"/>
    </location>
</feature>
<feature type="compositionally biased region" description="Polar residues" evidence="2">
    <location>
        <begin position="472"/>
        <end position="489"/>
    </location>
</feature>
<dbReference type="Proteomes" id="UP000708576">
    <property type="component" value="Unassembled WGS sequence"/>
</dbReference>
<feature type="compositionally biased region" description="Low complexity" evidence="2">
    <location>
        <begin position="490"/>
        <end position="506"/>
    </location>
</feature>
<proteinExistence type="predicted"/>
<evidence type="ECO:0000256" key="1">
    <source>
        <dbReference type="SAM" id="Coils"/>
    </source>
</evidence>
<evidence type="ECO:0000313" key="5">
    <source>
        <dbReference type="Proteomes" id="UP000708576"/>
    </source>
</evidence>
<feature type="compositionally biased region" description="Low complexity" evidence="2">
    <location>
        <begin position="398"/>
        <end position="425"/>
    </location>
</feature>
<sequence>MKTRYYIILLVAFISVVGVNAQHKDGLKDLLEEESSLMDGLAAYDLTIRTDILTVSLYPELFDKMEKLKQNSGSAFQNILKPHKREVQEGLYDLTRYPDLIADLVEGGKKSKKEVEQLSMIYPEDIHESCKKYGSSQYDALLAIHRLNEKSKEEFSRMLSTYDESLQNSMTRLLDYPDVLSTMSDNIEVVRLIGQAYREDAPSLEAHLETRHLEIVEQKRQELADYRAQLEEDEEAMEEMVDAAQRFAEETGNGDVHQPVQTQTEVVYVHHYSYWYGYPHWYTSPYWRPYPWYYHTGFYYGPGGGMIFIGMPSYWYVGWQFRRYPNRYPHLSYHYCRHSYRHPRSRYDFNRTVRRNISDNRQVDRRSLRQIDSRRDNILTSNGRVKNDRVSSRETTRTTRPATREANTNTRQSTTRQSNQTTTRQANKTNSREATTRQSNQSSTRQTQQSTRQSTTRQTQQSNTRSNQKTTRPMNYNNYRSNESFRSNMSTPRSTPSRSSTPARSGGSSGGGRRR</sequence>
<feature type="transmembrane region" description="Helical" evidence="3">
    <location>
        <begin position="298"/>
        <end position="317"/>
    </location>
</feature>
<dbReference type="EMBL" id="JAGUCO010000007">
    <property type="protein sequence ID" value="MBS2098890.1"/>
    <property type="molecule type" value="Genomic_DNA"/>
</dbReference>
<accession>A0ABS5JVF1</accession>
<keyword evidence="1" id="KW-0175">Coiled coil</keyword>
<keyword evidence="3" id="KW-0472">Membrane</keyword>
<reference evidence="4 5" key="1">
    <citation type="journal article" date="2015" name="Int. J. Syst. Evol. Microbiol.">
        <title>Carboxylicivirga linearis sp. nov., isolated from a sea cucumber culture pond.</title>
        <authorList>
            <person name="Wang F.Q."/>
            <person name="Zhou Y.X."/>
            <person name="Lin X.Z."/>
            <person name="Chen G.J."/>
            <person name="Du Z.J."/>
        </authorList>
    </citation>
    <scope>NUCLEOTIDE SEQUENCE [LARGE SCALE GENOMIC DNA]</scope>
    <source>
        <strain evidence="4 5">FB218</strain>
    </source>
</reference>
<keyword evidence="3" id="KW-0812">Transmembrane</keyword>
<dbReference type="RefSeq" id="WP_212216134.1">
    <property type="nucleotide sequence ID" value="NZ_JAGUCO010000007.1"/>
</dbReference>
<gene>
    <name evidence="4" type="ORF">KEM10_11420</name>
</gene>